<keyword evidence="1" id="KW-0479">Metal-binding</keyword>
<keyword evidence="1" id="KW-0349">Heme</keyword>
<evidence type="ECO:0000256" key="1">
    <source>
        <dbReference type="PIRSR" id="PIRSR602401-1"/>
    </source>
</evidence>
<dbReference type="STRING" id="1276538.A0A1X7RQG0"/>
<dbReference type="SUPFAM" id="SSF48264">
    <property type="entry name" value="Cytochrome P450"/>
    <property type="match status" value="1"/>
</dbReference>
<dbReference type="InterPro" id="IPR036396">
    <property type="entry name" value="Cyt_P450_sf"/>
</dbReference>
<proteinExistence type="predicted"/>
<dbReference type="InterPro" id="IPR002401">
    <property type="entry name" value="Cyt_P450_E_grp-I"/>
</dbReference>
<dbReference type="GO" id="GO:0005506">
    <property type="term" value="F:iron ion binding"/>
    <property type="evidence" value="ECO:0007669"/>
    <property type="project" value="InterPro"/>
</dbReference>
<name>A0A1X7RQG0_ZYMT9</name>
<dbReference type="PRINTS" id="PR00463">
    <property type="entry name" value="EP450I"/>
</dbReference>
<dbReference type="EMBL" id="LT853695">
    <property type="protein sequence ID" value="SMQ49649.1"/>
    <property type="molecule type" value="Genomic_DNA"/>
</dbReference>
<keyword evidence="3" id="KW-1185">Reference proteome</keyword>
<sequence>MASTKSFYFQGSKDKNLSLDVDVENINDLAGLKEVIGTSCAVVKPEGLSFYLEDELLEDISDVKDAQARISIKVDGHTVRSVPGPPGLPLIGSYFEVFPDHLGNNQRLFDKYGPIFSTNNMGSVVCQTNDPELADVCFAETEFFSKEINSSHPLYPIKQQQAGVFLADTSAPAWKVVHKFLPPALGPKAVRHYAPEMNGCCNEAFPVFDKLESENEAWNVYQFMLKLSSGAIGKIMLGQDFEHFSSVDAPLHKMVLAMAEVLSINKKIASRGEWYSHLPFGDPARLKNLQKYMAEFIETSIKNAKSNGTEDLPLQDAALKASNVIDYLVRATDSTGKQLPKENLMPAVTVACGAGFTTTSSLLSWCIYALVTYPGIQAQLLQELVDNDINDSDNITAEQIDELPVLANFIKEAQRRHNPSYQPGRTAQKDLILPGGYQMKKGTVVICAIHHIHNNPKNWDNPDKFDPDRWNHDPLKGKPKSAYAPFAQGGRMCVGFNFALLEVKIFMCKLVYRYHWDKEGDMETSYDPFFQLIRPVDLYVKTTKRQTYPTKSGEGQA</sequence>
<dbReference type="GO" id="GO:0004497">
    <property type="term" value="F:monooxygenase activity"/>
    <property type="evidence" value="ECO:0007669"/>
    <property type="project" value="InterPro"/>
</dbReference>
<organism evidence="2 3">
    <name type="scientific">Zymoseptoria tritici (strain ST99CH_3D7)</name>
    <dbReference type="NCBI Taxonomy" id="1276538"/>
    <lineage>
        <taxon>Eukaryota</taxon>
        <taxon>Fungi</taxon>
        <taxon>Dikarya</taxon>
        <taxon>Ascomycota</taxon>
        <taxon>Pezizomycotina</taxon>
        <taxon>Dothideomycetes</taxon>
        <taxon>Dothideomycetidae</taxon>
        <taxon>Mycosphaerellales</taxon>
        <taxon>Mycosphaerellaceae</taxon>
        <taxon>Zymoseptoria</taxon>
    </lineage>
</organism>
<dbReference type="PANTHER" id="PTHR24305">
    <property type="entry name" value="CYTOCHROME P450"/>
    <property type="match status" value="1"/>
</dbReference>
<keyword evidence="1" id="KW-0408">Iron</keyword>
<feature type="binding site" description="axial binding residue" evidence="1">
    <location>
        <position position="493"/>
    </location>
    <ligand>
        <name>heme</name>
        <dbReference type="ChEBI" id="CHEBI:30413"/>
    </ligand>
    <ligandPart>
        <name>Fe</name>
        <dbReference type="ChEBI" id="CHEBI:18248"/>
    </ligandPart>
</feature>
<evidence type="ECO:0008006" key="4">
    <source>
        <dbReference type="Google" id="ProtNLM"/>
    </source>
</evidence>
<dbReference type="FunFam" id="1.10.630.10:FF:000090">
    <property type="entry name" value="Cytochrome P450 monooxygenase"/>
    <property type="match status" value="1"/>
</dbReference>
<dbReference type="PANTHER" id="PTHR24305:SF87">
    <property type="entry name" value="CYTOCHROME P450 MONOOXYGENASE ALND-RELATED"/>
    <property type="match status" value="1"/>
</dbReference>
<accession>A0A1X7RQG0</accession>
<dbReference type="Gene3D" id="1.10.630.10">
    <property type="entry name" value="Cytochrome P450"/>
    <property type="match status" value="1"/>
</dbReference>
<reference evidence="2 3" key="1">
    <citation type="submission" date="2016-06" db="EMBL/GenBank/DDBJ databases">
        <authorList>
            <person name="Kjaerup R.B."/>
            <person name="Dalgaard T.S."/>
            <person name="Juul-Madsen H.R."/>
        </authorList>
    </citation>
    <scope>NUCLEOTIDE SEQUENCE [LARGE SCALE GENOMIC DNA]</scope>
</reference>
<dbReference type="Proteomes" id="UP000215127">
    <property type="component" value="Chromosome 4"/>
</dbReference>
<dbReference type="GO" id="GO:0016705">
    <property type="term" value="F:oxidoreductase activity, acting on paired donors, with incorporation or reduction of molecular oxygen"/>
    <property type="evidence" value="ECO:0007669"/>
    <property type="project" value="InterPro"/>
</dbReference>
<gene>
    <name evidence="2" type="ORF">ZT3D7_G4800</name>
</gene>
<evidence type="ECO:0000313" key="3">
    <source>
        <dbReference type="Proteomes" id="UP000215127"/>
    </source>
</evidence>
<dbReference type="PRINTS" id="PR00385">
    <property type="entry name" value="P450"/>
</dbReference>
<comment type="cofactor">
    <cofactor evidence="1">
        <name>heme</name>
        <dbReference type="ChEBI" id="CHEBI:30413"/>
    </cofactor>
</comment>
<dbReference type="Pfam" id="PF00067">
    <property type="entry name" value="p450"/>
    <property type="match status" value="1"/>
</dbReference>
<dbReference type="CDD" id="cd00302">
    <property type="entry name" value="cytochrome_P450"/>
    <property type="match status" value="1"/>
</dbReference>
<evidence type="ECO:0000313" key="2">
    <source>
        <dbReference type="EMBL" id="SMQ49649.1"/>
    </source>
</evidence>
<protein>
    <recommendedName>
        <fullName evidence="4">Cytochrome P450 monooxygenase</fullName>
    </recommendedName>
</protein>
<dbReference type="AlphaFoldDB" id="A0A1X7RQG0"/>
<dbReference type="GO" id="GO:0020037">
    <property type="term" value="F:heme binding"/>
    <property type="evidence" value="ECO:0007669"/>
    <property type="project" value="InterPro"/>
</dbReference>
<dbReference type="InterPro" id="IPR050121">
    <property type="entry name" value="Cytochrome_P450_monoxygenase"/>
</dbReference>
<dbReference type="InterPro" id="IPR001128">
    <property type="entry name" value="Cyt_P450"/>
</dbReference>